<sequence>VEMEVPSTLVDPALRRGGALKSWQRRALRKRGREEAFAHLPVMFEASHFGPEAPGSQAALLANASLVAGLHPDEATEAIVDLALDAGRRFAVVPCCVFAEKFPSRELAPGVPVRTLNQFCAYLCAKDPRIKEALLDFEGRNKVLYIL</sequence>
<protein>
    <submittedName>
        <fullName evidence="1">Uncharacterized protein</fullName>
    </submittedName>
</protein>
<dbReference type="AlphaFoldDB" id="A0A812L217"/>
<dbReference type="Proteomes" id="UP000601435">
    <property type="component" value="Unassembled WGS sequence"/>
</dbReference>
<feature type="non-terminal residue" evidence="1">
    <location>
        <position position="1"/>
    </location>
</feature>
<proteinExistence type="predicted"/>
<evidence type="ECO:0000313" key="1">
    <source>
        <dbReference type="EMBL" id="CAE7234442.1"/>
    </source>
</evidence>
<comment type="caution">
    <text evidence="1">The sequence shown here is derived from an EMBL/GenBank/DDBJ whole genome shotgun (WGS) entry which is preliminary data.</text>
</comment>
<name>A0A812L217_9DINO</name>
<evidence type="ECO:0000313" key="2">
    <source>
        <dbReference type="Proteomes" id="UP000601435"/>
    </source>
</evidence>
<organism evidence="1 2">
    <name type="scientific">Symbiodinium necroappetens</name>
    <dbReference type="NCBI Taxonomy" id="1628268"/>
    <lineage>
        <taxon>Eukaryota</taxon>
        <taxon>Sar</taxon>
        <taxon>Alveolata</taxon>
        <taxon>Dinophyceae</taxon>
        <taxon>Suessiales</taxon>
        <taxon>Symbiodiniaceae</taxon>
        <taxon>Symbiodinium</taxon>
    </lineage>
</organism>
<reference evidence="1" key="1">
    <citation type="submission" date="2021-02" db="EMBL/GenBank/DDBJ databases">
        <authorList>
            <person name="Dougan E. K."/>
            <person name="Rhodes N."/>
            <person name="Thang M."/>
            <person name="Chan C."/>
        </authorList>
    </citation>
    <scope>NUCLEOTIDE SEQUENCE</scope>
</reference>
<gene>
    <name evidence="1" type="ORF">SNEC2469_LOCUS3827</name>
</gene>
<dbReference type="PANTHER" id="PTHR36971">
    <property type="entry name" value="UNNAMED PRODUCT"/>
    <property type="match status" value="1"/>
</dbReference>
<keyword evidence="2" id="KW-1185">Reference proteome</keyword>
<accession>A0A812L217</accession>
<dbReference type="PANTHER" id="PTHR36971:SF1">
    <property type="entry name" value="METHYLTRANSFERASE DOMAIN-CONTAINING PROTEIN"/>
    <property type="match status" value="1"/>
</dbReference>
<dbReference type="OrthoDB" id="437665at2759"/>
<dbReference type="EMBL" id="CAJNJA010008253">
    <property type="protein sequence ID" value="CAE7234442.1"/>
    <property type="molecule type" value="Genomic_DNA"/>
</dbReference>